<dbReference type="PANTHER" id="PTHR15704:SF7">
    <property type="entry name" value="SUPERKILLER COMPLEX PROTEIN 3"/>
    <property type="match status" value="1"/>
</dbReference>
<reference evidence="4" key="1">
    <citation type="submission" date="2021-01" db="EMBL/GenBank/DDBJ databases">
        <authorList>
            <person name="Kaushik A."/>
        </authorList>
    </citation>
    <scope>NUCLEOTIDE SEQUENCE</scope>
    <source>
        <strain evidence="4">AG1-1B</strain>
    </source>
</reference>
<dbReference type="EMBL" id="CAJMWQ010000977">
    <property type="protein sequence ID" value="CAE6419894.1"/>
    <property type="molecule type" value="Genomic_DNA"/>
</dbReference>
<sequence>MIKAKLKASREAINNKDWETAQKTSEDVLSYDAANYNGNVFLGLASFELNEIDKSEQAYRKAIDIQPDQLLAWRGIEKIQEKAERWDDLGETLEKEIEIASNSGDATKVAEFLQKLIAVRREHGLTSEVVNALSLLLPESRLYDVLSTIPPLEPTAPTKTTIYDIQAAMANSLPVLEDIVFLVERSEEEAYTKEVERRRTRINAGTQQEVQNEVGRDIWGASKVRHLGLW</sequence>
<dbReference type="AlphaFoldDB" id="A0A8H2X996"/>
<accession>A0A8H2X996</accession>
<dbReference type="GO" id="GO:0006401">
    <property type="term" value="P:RNA catabolic process"/>
    <property type="evidence" value="ECO:0007669"/>
    <property type="project" value="InterPro"/>
</dbReference>
<organism evidence="4 5">
    <name type="scientific">Rhizoctonia solani</name>
    <dbReference type="NCBI Taxonomy" id="456999"/>
    <lineage>
        <taxon>Eukaryota</taxon>
        <taxon>Fungi</taxon>
        <taxon>Dikarya</taxon>
        <taxon>Basidiomycota</taxon>
        <taxon>Agaricomycotina</taxon>
        <taxon>Agaricomycetes</taxon>
        <taxon>Cantharellales</taxon>
        <taxon>Ceratobasidiaceae</taxon>
        <taxon>Rhizoctonia</taxon>
    </lineage>
</organism>
<proteinExistence type="predicted"/>
<dbReference type="Proteomes" id="UP000663826">
    <property type="component" value="Unassembled WGS sequence"/>
</dbReference>
<evidence type="ECO:0000313" key="5">
    <source>
        <dbReference type="Proteomes" id="UP000663826"/>
    </source>
</evidence>
<name>A0A8H2X996_9AGAM</name>
<comment type="caution">
    <text evidence="4">The sequence shown here is derived from an EMBL/GenBank/DDBJ whole genome shotgun (WGS) entry which is preliminary data.</text>
</comment>
<gene>
    <name evidence="4" type="ORF">RDB_LOCUS47644</name>
</gene>
<feature type="repeat" description="TPR" evidence="3">
    <location>
        <begin position="36"/>
        <end position="69"/>
    </location>
</feature>
<dbReference type="PROSITE" id="PS50005">
    <property type="entry name" value="TPR"/>
    <property type="match status" value="1"/>
</dbReference>
<dbReference type="InterPro" id="IPR039226">
    <property type="entry name" value="Ski3/TTC37"/>
</dbReference>
<evidence type="ECO:0000256" key="2">
    <source>
        <dbReference type="ARBA" id="ARBA00022803"/>
    </source>
</evidence>
<evidence type="ECO:0000256" key="3">
    <source>
        <dbReference type="PROSITE-ProRule" id="PRU00339"/>
    </source>
</evidence>
<keyword evidence="1" id="KW-0677">Repeat</keyword>
<dbReference type="InterPro" id="IPR019734">
    <property type="entry name" value="TPR_rpt"/>
</dbReference>
<evidence type="ECO:0000313" key="4">
    <source>
        <dbReference type="EMBL" id="CAE6419894.1"/>
    </source>
</evidence>
<dbReference type="Gene3D" id="1.25.40.10">
    <property type="entry name" value="Tetratricopeptide repeat domain"/>
    <property type="match status" value="1"/>
</dbReference>
<keyword evidence="2 3" id="KW-0802">TPR repeat</keyword>
<evidence type="ECO:0000256" key="1">
    <source>
        <dbReference type="ARBA" id="ARBA00022737"/>
    </source>
</evidence>
<dbReference type="InterPro" id="IPR011990">
    <property type="entry name" value="TPR-like_helical_dom_sf"/>
</dbReference>
<dbReference type="PANTHER" id="PTHR15704">
    <property type="entry name" value="SUPERKILLER 3 PROTEIN-RELATED"/>
    <property type="match status" value="1"/>
</dbReference>
<protein>
    <submittedName>
        <fullName evidence="4">Uncharacterized protein</fullName>
    </submittedName>
</protein>
<dbReference type="GO" id="GO:0055087">
    <property type="term" value="C:Ski complex"/>
    <property type="evidence" value="ECO:0007669"/>
    <property type="project" value="InterPro"/>
</dbReference>
<dbReference type="SUPFAM" id="SSF48452">
    <property type="entry name" value="TPR-like"/>
    <property type="match status" value="1"/>
</dbReference>